<dbReference type="GO" id="GO:0006508">
    <property type="term" value="P:proteolysis"/>
    <property type="evidence" value="ECO:0007669"/>
    <property type="project" value="UniProtKB-KW"/>
</dbReference>
<dbReference type="NCBIfam" id="NF006053">
    <property type="entry name" value="PRK08201.1"/>
    <property type="match status" value="1"/>
</dbReference>
<dbReference type="Gene3D" id="3.40.630.10">
    <property type="entry name" value="Zn peptidases"/>
    <property type="match status" value="1"/>
</dbReference>
<dbReference type="InterPro" id="IPR011650">
    <property type="entry name" value="Peptidase_M20_dimer"/>
</dbReference>
<organism evidence="5 6">
    <name type="scientific">Candidatus Thermofonsia Clade 1 bacterium</name>
    <dbReference type="NCBI Taxonomy" id="2364210"/>
    <lineage>
        <taxon>Bacteria</taxon>
        <taxon>Bacillati</taxon>
        <taxon>Chloroflexota</taxon>
        <taxon>Candidatus Thermofontia</taxon>
        <taxon>Candidatus Thermofonsia Clade 1</taxon>
    </lineage>
</organism>
<evidence type="ECO:0000259" key="4">
    <source>
        <dbReference type="Pfam" id="PF07687"/>
    </source>
</evidence>
<dbReference type="GO" id="GO:0008233">
    <property type="term" value="F:peptidase activity"/>
    <property type="evidence" value="ECO:0007669"/>
    <property type="project" value="UniProtKB-KW"/>
</dbReference>
<keyword evidence="3" id="KW-0378">Hydrolase</keyword>
<evidence type="ECO:0000313" key="5">
    <source>
        <dbReference type="EMBL" id="PJF37164.1"/>
    </source>
</evidence>
<dbReference type="AlphaFoldDB" id="A0A2M8PHZ2"/>
<dbReference type="Pfam" id="PF07687">
    <property type="entry name" value="M20_dimer"/>
    <property type="match status" value="1"/>
</dbReference>
<dbReference type="NCBIfam" id="NF006579">
    <property type="entry name" value="PRK09104.1"/>
    <property type="match status" value="1"/>
</dbReference>
<keyword evidence="1" id="KW-0645">Protease</keyword>
<keyword evidence="2" id="KW-0479">Metal-binding</keyword>
<dbReference type="PANTHER" id="PTHR43270:SF12">
    <property type="entry name" value="SUCCINYL-DIAMINOPIMELATE DESUCCINYLASE"/>
    <property type="match status" value="1"/>
</dbReference>
<proteinExistence type="predicted"/>
<dbReference type="Pfam" id="PF01546">
    <property type="entry name" value="Peptidase_M20"/>
    <property type="match status" value="1"/>
</dbReference>
<reference evidence="5 6" key="1">
    <citation type="submission" date="2017-11" db="EMBL/GenBank/DDBJ databases">
        <title>Evolution of Phototrophy in the Chloroflexi Phylum Driven by Horizontal Gene Transfer.</title>
        <authorList>
            <person name="Ward L.M."/>
            <person name="Hemp J."/>
            <person name="Shih P.M."/>
            <person name="Mcglynn S.E."/>
            <person name="Fischer W."/>
        </authorList>
    </citation>
    <scope>NUCLEOTIDE SEQUENCE [LARGE SCALE GENOMIC DNA]</scope>
    <source>
        <strain evidence="5">JP3_13</strain>
    </source>
</reference>
<dbReference type="Gene3D" id="3.30.70.360">
    <property type="match status" value="1"/>
</dbReference>
<comment type="caution">
    <text evidence="5">The sequence shown here is derived from an EMBL/GenBank/DDBJ whole genome shotgun (WGS) entry which is preliminary data.</text>
</comment>
<dbReference type="Proteomes" id="UP000229681">
    <property type="component" value="Unassembled WGS sequence"/>
</dbReference>
<dbReference type="GO" id="GO:0046872">
    <property type="term" value="F:metal ion binding"/>
    <property type="evidence" value="ECO:0007669"/>
    <property type="project" value="UniProtKB-KW"/>
</dbReference>
<name>A0A2M8PHZ2_9CHLR</name>
<dbReference type="EMBL" id="PGTM01000012">
    <property type="protein sequence ID" value="PJF37164.1"/>
    <property type="molecule type" value="Genomic_DNA"/>
</dbReference>
<evidence type="ECO:0000256" key="2">
    <source>
        <dbReference type="ARBA" id="ARBA00022723"/>
    </source>
</evidence>
<accession>A0A2M8PHZ2</accession>
<sequence>MTEIHALIDANREQFLEELKEYLRIPSISTLSEHNADVQRAAAWTAEQLRAAGLTHVQIMPTARHPVVYGEWLGAPGKPTVLIYGHYDVQPAELAAGWLSDPFAPEVRDGNLYARGASDDKGQVYVNIKAVQMLMQASGALPVNVKFLIEGEEEIGSPNLDGFIAAHQEWLRADVVVISDTAIQSLQQPSIVYGLRGLVYFELEVRGPERDLHSGGFGGTVHNPAQALCEIIAALHQPDGSVAVPGFYDKVRPLSAEERAAIAKTDISEAEWRRLTGAPQPWGEAGYTLRERVGARPTLEVNGIWGGFTGEGSKTVLPAKATAKISCRLVPDQDPHEIEALIRAQIARLAPPTVTWEMRALNHGYPALVPIDSLAMECAVRAYERGFGARPLFLREGGSIPVVATFMQTYRVPVLLVGYGLPDDGAHGPNEKFALECLYRGVHTAAALLEELGKRSPEALRSL</sequence>
<dbReference type="NCBIfam" id="NF005914">
    <property type="entry name" value="PRK07907.1"/>
    <property type="match status" value="1"/>
</dbReference>
<evidence type="ECO:0000313" key="6">
    <source>
        <dbReference type="Proteomes" id="UP000229681"/>
    </source>
</evidence>
<evidence type="ECO:0000256" key="3">
    <source>
        <dbReference type="ARBA" id="ARBA00022801"/>
    </source>
</evidence>
<dbReference type="SUPFAM" id="SSF53187">
    <property type="entry name" value="Zn-dependent exopeptidases"/>
    <property type="match status" value="1"/>
</dbReference>
<dbReference type="PANTHER" id="PTHR43270">
    <property type="entry name" value="BETA-ALA-HIS DIPEPTIDASE"/>
    <property type="match status" value="1"/>
</dbReference>
<protein>
    <submittedName>
        <fullName evidence="5">Dipeptidase</fullName>
    </submittedName>
</protein>
<gene>
    <name evidence="5" type="ORF">CUN49_01730</name>
</gene>
<dbReference type="InterPro" id="IPR051458">
    <property type="entry name" value="Cyt/Met_Dipeptidase"/>
</dbReference>
<feature type="domain" description="Peptidase M20 dimerisation" evidence="4">
    <location>
        <begin position="193"/>
        <end position="352"/>
    </location>
</feature>
<evidence type="ECO:0000256" key="1">
    <source>
        <dbReference type="ARBA" id="ARBA00022670"/>
    </source>
</evidence>
<dbReference type="InterPro" id="IPR002933">
    <property type="entry name" value="Peptidase_M20"/>
</dbReference>